<dbReference type="RefSeq" id="WP_211039763.1">
    <property type="nucleotide sequence ID" value="NZ_JAELVF020000001.1"/>
</dbReference>
<evidence type="ECO:0000256" key="4">
    <source>
        <dbReference type="ARBA" id="ARBA00022692"/>
    </source>
</evidence>
<protein>
    <submittedName>
        <fullName evidence="9">Rhomboid family intramembrane serine protease</fullName>
    </submittedName>
</protein>
<feature type="transmembrane region" description="Helical" evidence="7">
    <location>
        <begin position="170"/>
        <end position="191"/>
    </location>
</feature>
<keyword evidence="4 7" id="KW-0812">Transmembrane</keyword>
<dbReference type="EMBL" id="JAELVF020000001">
    <property type="protein sequence ID" value="MBU7599505.1"/>
    <property type="molecule type" value="Genomic_DNA"/>
</dbReference>
<feature type="transmembrane region" description="Helical" evidence="7">
    <location>
        <begin position="21"/>
        <end position="40"/>
    </location>
</feature>
<evidence type="ECO:0000256" key="3">
    <source>
        <dbReference type="ARBA" id="ARBA00022519"/>
    </source>
</evidence>
<name>A0A949JIX7_9ACTN</name>
<evidence type="ECO:0000313" key="9">
    <source>
        <dbReference type="EMBL" id="MBU7599505.1"/>
    </source>
</evidence>
<dbReference type="GO" id="GO:0004252">
    <property type="term" value="F:serine-type endopeptidase activity"/>
    <property type="evidence" value="ECO:0007669"/>
    <property type="project" value="InterPro"/>
</dbReference>
<dbReference type="InterPro" id="IPR035952">
    <property type="entry name" value="Rhomboid-like_sf"/>
</dbReference>
<evidence type="ECO:0000256" key="2">
    <source>
        <dbReference type="ARBA" id="ARBA00022475"/>
    </source>
</evidence>
<keyword evidence="2" id="KW-1003">Cell membrane</keyword>
<keyword evidence="9" id="KW-0645">Protease</keyword>
<dbReference type="SUPFAM" id="SSF144091">
    <property type="entry name" value="Rhomboid-like"/>
    <property type="match status" value="1"/>
</dbReference>
<evidence type="ECO:0000256" key="5">
    <source>
        <dbReference type="ARBA" id="ARBA00022989"/>
    </source>
</evidence>
<evidence type="ECO:0000259" key="8">
    <source>
        <dbReference type="Pfam" id="PF01694"/>
    </source>
</evidence>
<dbReference type="GO" id="GO:0016020">
    <property type="term" value="C:membrane"/>
    <property type="evidence" value="ECO:0007669"/>
    <property type="project" value="UniProtKB-SubCell"/>
</dbReference>
<gene>
    <name evidence="9" type="ORF">JGS22_018230</name>
</gene>
<dbReference type="PANTHER" id="PTHR43066">
    <property type="entry name" value="RHOMBOID-RELATED PROTEIN"/>
    <property type="match status" value="1"/>
</dbReference>
<dbReference type="GO" id="GO:0006508">
    <property type="term" value="P:proteolysis"/>
    <property type="evidence" value="ECO:0007669"/>
    <property type="project" value="UniProtKB-KW"/>
</dbReference>
<reference evidence="9" key="1">
    <citation type="submission" date="2021-06" db="EMBL/GenBank/DDBJ databases">
        <title>Sequencing of actinobacteria type strains.</title>
        <authorList>
            <person name="Nguyen G.-S."/>
            <person name="Wentzel A."/>
        </authorList>
    </citation>
    <scope>NUCLEOTIDE SEQUENCE</scope>
    <source>
        <strain evidence="9">P38-E01</strain>
    </source>
</reference>
<organism evidence="9 10">
    <name type="scientific">Streptomyces tardus</name>
    <dbReference type="NCBI Taxonomy" id="2780544"/>
    <lineage>
        <taxon>Bacteria</taxon>
        <taxon>Bacillati</taxon>
        <taxon>Actinomycetota</taxon>
        <taxon>Actinomycetes</taxon>
        <taxon>Kitasatosporales</taxon>
        <taxon>Streptomycetaceae</taxon>
        <taxon>Streptomyces</taxon>
    </lineage>
</organism>
<accession>A0A949JIX7</accession>
<dbReference type="AlphaFoldDB" id="A0A949JIX7"/>
<feature type="transmembrane region" description="Helical" evidence="7">
    <location>
        <begin position="139"/>
        <end position="158"/>
    </location>
</feature>
<evidence type="ECO:0000256" key="7">
    <source>
        <dbReference type="SAM" id="Phobius"/>
    </source>
</evidence>
<dbReference type="Proteomes" id="UP000694501">
    <property type="component" value="Unassembled WGS sequence"/>
</dbReference>
<dbReference type="Pfam" id="PF01694">
    <property type="entry name" value="Rhomboid"/>
    <property type="match status" value="1"/>
</dbReference>
<dbReference type="Gene3D" id="1.20.1540.10">
    <property type="entry name" value="Rhomboid-like"/>
    <property type="match status" value="1"/>
</dbReference>
<comment type="caution">
    <text evidence="9">The sequence shown here is derived from an EMBL/GenBank/DDBJ whole genome shotgun (WGS) entry which is preliminary data.</text>
</comment>
<keyword evidence="3" id="KW-0997">Cell inner membrane</keyword>
<evidence type="ECO:0000256" key="6">
    <source>
        <dbReference type="ARBA" id="ARBA00023136"/>
    </source>
</evidence>
<keyword evidence="10" id="KW-1185">Reference proteome</keyword>
<evidence type="ECO:0000313" key="10">
    <source>
        <dbReference type="Proteomes" id="UP000694501"/>
    </source>
</evidence>
<keyword evidence="5 7" id="KW-1133">Transmembrane helix</keyword>
<evidence type="ECO:0000256" key="1">
    <source>
        <dbReference type="ARBA" id="ARBA00004141"/>
    </source>
</evidence>
<sequence>MPRTPGSNLIGQLAGQPVATYGLAAVSVALFLLGPASGFTTVHGEGAELRAAQLSYFQQWGVVPVRLWDGGLRAWTTPLTALFLHGNWFHLLGNVLFLLVFGHLVEERTGLLRFLCAYLCVGYAATVVYAVAHPDSSESLVGASGAISGVLGAFLYLFPRARVTSVYPFLFFLPLRLPAWLVLVFWVSLQWLALRIGTEGPGVAHLAHVAGFAMGFIWAWVWSRGRRSRVSTPAQATEGEART</sequence>
<comment type="subcellular location">
    <subcellularLocation>
        <location evidence="1">Membrane</location>
        <topology evidence="1">Multi-pass membrane protein</topology>
    </subcellularLocation>
</comment>
<proteinExistence type="predicted"/>
<feature type="domain" description="Peptidase S54 rhomboid" evidence="8">
    <location>
        <begin position="75"/>
        <end position="223"/>
    </location>
</feature>
<keyword evidence="9" id="KW-0378">Hydrolase</keyword>
<keyword evidence="6 7" id="KW-0472">Membrane</keyword>
<feature type="transmembrane region" description="Helical" evidence="7">
    <location>
        <begin position="112"/>
        <end position="133"/>
    </location>
</feature>
<feature type="transmembrane region" description="Helical" evidence="7">
    <location>
        <begin position="203"/>
        <end position="222"/>
    </location>
</feature>
<dbReference type="PANTHER" id="PTHR43066:SF26">
    <property type="entry name" value="RHOMBOID PROTEASE GLPG"/>
    <property type="match status" value="1"/>
</dbReference>
<feature type="transmembrane region" description="Helical" evidence="7">
    <location>
        <begin position="88"/>
        <end position="105"/>
    </location>
</feature>
<dbReference type="InterPro" id="IPR022764">
    <property type="entry name" value="Peptidase_S54_rhomboid_dom"/>
</dbReference>